<protein>
    <submittedName>
        <fullName evidence="3">Uncharacterized protein</fullName>
    </submittedName>
</protein>
<dbReference type="Proteomes" id="UP000070700">
    <property type="component" value="Unassembled WGS sequence"/>
</dbReference>
<name>A0A194XNQ2_MOLSC</name>
<evidence type="ECO:0000313" key="3">
    <source>
        <dbReference type="EMBL" id="KUJ21362.1"/>
    </source>
</evidence>
<dbReference type="InParanoid" id="A0A194XNQ2"/>
<keyword evidence="4" id="KW-1185">Reference proteome</keyword>
<dbReference type="GeneID" id="28829171"/>
<sequence>MGHTKNMEARAEASKAIPMALSHALALYKSRIAEVLTGFQGDKLAGILASKETFLQSSTGALPDLMNRLDDTKRAVQEMEINLQEKEVLLREKDVLLQAKDDIVLKRESQIIRLGQVCNNKDQTIGAMKAKLGGEEVKPAYLLKEQMKSLETTLNRLQFDQHQTKNDIKRLQDSQATLLAENLRMAIELKEASTFTKMLDQLRENRIMPNRPPLPELIRFPVVPRVDPGEETSLDEASGPNQDKKHGIDPLDDEIKMRFKRLKSQPRGTIVYPAANSWRAFERARGWWMHFLHGSFSPGKFFTRSVNGDFTMRISCWWPVTVS</sequence>
<evidence type="ECO:0000313" key="4">
    <source>
        <dbReference type="Proteomes" id="UP000070700"/>
    </source>
</evidence>
<dbReference type="EMBL" id="KQ947408">
    <property type="protein sequence ID" value="KUJ21362.1"/>
    <property type="molecule type" value="Genomic_DNA"/>
</dbReference>
<dbReference type="KEGG" id="psco:LY89DRAFT_730143"/>
<keyword evidence="1" id="KW-0175">Coiled coil</keyword>
<reference evidence="3 4" key="1">
    <citation type="submission" date="2015-10" db="EMBL/GenBank/DDBJ databases">
        <title>Full genome of DAOMC 229536 Phialocephala scopiformis, a fungal endophyte of spruce producing the potent anti-insectan compound rugulosin.</title>
        <authorList>
            <consortium name="DOE Joint Genome Institute"/>
            <person name="Walker A.K."/>
            <person name="Frasz S.L."/>
            <person name="Seifert K.A."/>
            <person name="Miller J.D."/>
            <person name="Mondo S.J."/>
            <person name="Labutti K."/>
            <person name="Lipzen A."/>
            <person name="Dockter R."/>
            <person name="Kennedy M."/>
            <person name="Grigoriev I.V."/>
            <person name="Spatafora J.W."/>
        </authorList>
    </citation>
    <scope>NUCLEOTIDE SEQUENCE [LARGE SCALE GENOMIC DNA]</scope>
    <source>
        <strain evidence="3 4">CBS 120377</strain>
    </source>
</reference>
<dbReference type="AlphaFoldDB" id="A0A194XNQ2"/>
<evidence type="ECO:0000256" key="1">
    <source>
        <dbReference type="SAM" id="Coils"/>
    </source>
</evidence>
<accession>A0A194XNQ2</accession>
<gene>
    <name evidence="3" type="ORF">LY89DRAFT_730143</name>
</gene>
<dbReference type="RefSeq" id="XP_018075717.1">
    <property type="nucleotide sequence ID" value="XM_018219445.1"/>
</dbReference>
<evidence type="ECO:0000256" key="2">
    <source>
        <dbReference type="SAM" id="MobiDB-lite"/>
    </source>
</evidence>
<feature type="region of interest" description="Disordered" evidence="2">
    <location>
        <begin position="229"/>
        <end position="249"/>
    </location>
</feature>
<organism evidence="3 4">
    <name type="scientific">Mollisia scopiformis</name>
    <name type="common">Conifer needle endophyte fungus</name>
    <name type="synonym">Phialocephala scopiformis</name>
    <dbReference type="NCBI Taxonomy" id="149040"/>
    <lineage>
        <taxon>Eukaryota</taxon>
        <taxon>Fungi</taxon>
        <taxon>Dikarya</taxon>
        <taxon>Ascomycota</taxon>
        <taxon>Pezizomycotina</taxon>
        <taxon>Leotiomycetes</taxon>
        <taxon>Helotiales</taxon>
        <taxon>Mollisiaceae</taxon>
        <taxon>Mollisia</taxon>
    </lineage>
</organism>
<proteinExistence type="predicted"/>
<feature type="coiled-coil region" evidence="1">
    <location>
        <begin position="62"/>
        <end position="89"/>
    </location>
</feature>